<name>A0ABP1IZ79_9EUKA</name>
<reference evidence="3 4" key="1">
    <citation type="submission" date="2024-07" db="EMBL/GenBank/DDBJ databases">
        <authorList>
            <person name="Akdeniz Z."/>
        </authorList>
    </citation>
    <scope>NUCLEOTIDE SEQUENCE [LARGE SCALE GENOMIC DNA]</scope>
</reference>
<dbReference type="SMART" id="SM00054">
    <property type="entry name" value="EFh"/>
    <property type="match status" value="2"/>
</dbReference>
<dbReference type="InterPro" id="IPR018247">
    <property type="entry name" value="EF_Hand_1_Ca_BS"/>
</dbReference>
<organism evidence="3 4">
    <name type="scientific">Hexamita inflata</name>
    <dbReference type="NCBI Taxonomy" id="28002"/>
    <lineage>
        <taxon>Eukaryota</taxon>
        <taxon>Metamonada</taxon>
        <taxon>Diplomonadida</taxon>
        <taxon>Hexamitidae</taxon>
        <taxon>Hexamitinae</taxon>
        <taxon>Hexamita</taxon>
    </lineage>
</organism>
<dbReference type="PROSITE" id="PS50222">
    <property type="entry name" value="EF_HAND_2"/>
    <property type="match status" value="2"/>
</dbReference>
<evidence type="ECO:0000256" key="1">
    <source>
        <dbReference type="ARBA" id="ARBA00022837"/>
    </source>
</evidence>
<dbReference type="SUPFAM" id="SSF47473">
    <property type="entry name" value="EF-hand"/>
    <property type="match status" value="1"/>
</dbReference>
<keyword evidence="4" id="KW-1185">Reference proteome</keyword>
<sequence length="146" mass="16731">MGCTTQSKIAIKTNEIDLTNGDLDEIFKLFDNKNDKKITAEEIQSTIQSYGVSVPLKQIQILIYCADKNGNGTIQRSEIKRLVELIFNFQNIDDELTKAVDINQSDSIQIDEFVQMKQKLGWDIPVPDKTITDRSFKDIIKNYIQQ</sequence>
<proteinExistence type="predicted"/>
<dbReference type="InterPro" id="IPR002048">
    <property type="entry name" value="EF_hand_dom"/>
</dbReference>
<dbReference type="EMBL" id="CAXDID020000103">
    <property type="protein sequence ID" value="CAL6026925.1"/>
    <property type="molecule type" value="Genomic_DNA"/>
</dbReference>
<dbReference type="PROSITE" id="PS00018">
    <property type="entry name" value="EF_HAND_1"/>
    <property type="match status" value="2"/>
</dbReference>
<dbReference type="Pfam" id="PF13499">
    <property type="entry name" value="EF-hand_7"/>
    <property type="match status" value="1"/>
</dbReference>
<evidence type="ECO:0000259" key="2">
    <source>
        <dbReference type="PROSITE" id="PS50222"/>
    </source>
</evidence>
<dbReference type="Gene3D" id="1.10.238.10">
    <property type="entry name" value="EF-hand"/>
    <property type="match status" value="2"/>
</dbReference>
<protein>
    <submittedName>
        <fullName evidence="3">Calmodulin</fullName>
    </submittedName>
</protein>
<comment type="caution">
    <text evidence="3">The sequence shown here is derived from an EMBL/GenBank/DDBJ whole genome shotgun (WGS) entry which is preliminary data.</text>
</comment>
<dbReference type="Proteomes" id="UP001642409">
    <property type="component" value="Unassembled WGS sequence"/>
</dbReference>
<dbReference type="InterPro" id="IPR011992">
    <property type="entry name" value="EF-hand-dom_pair"/>
</dbReference>
<keyword evidence="1" id="KW-0106">Calcium</keyword>
<gene>
    <name evidence="3" type="ORF">HINF_LOCUS31078</name>
</gene>
<accession>A0ABP1IZ79</accession>
<feature type="domain" description="EF-hand" evidence="2">
    <location>
        <begin position="54"/>
        <end position="89"/>
    </location>
</feature>
<evidence type="ECO:0000313" key="3">
    <source>
        <dbReference type="EMBL" id="CAL6026925.1"/>
    </source>
</evidence>
<feature type="domain" description="EF-hand" evidence="2">
    <location>
        <begin position="18"/>
        <end position="53"/>
    </location>
</feature>
<dbReference type="CDD" id="cd00051">
    <property type="entry name" value="EFh"/>
    <property type="match status" value="1"/>
</dbReference>
<evidence type="ECO:0000313" key="4">
    <source>
        <dbReference type="Proteomes" id="UP001642409"/>
    </source>
</evidence>